<dbReference type="InterPro" id="IPR017853">
    <property type="entry name" value="GH"/>
</dbReference>
<dbReference type="RefSeq" id="WP_202007795.1">
    <property type="nucleotide sequence ID" value="NZ_JAERRB010000001.1"/>
</dbReference>
<keyword evidence="1" id="KW-0677">Repeat</keyword>
<protein>
    <submittedName>
        <fullName evidence="4">Fibronectin type III domain-containing protein</fullName>
    </submittedName>
</protein>
<evidence type="ECO:0000259" key="3">
    <source>
        <dbReference type="PROSITE" id="PS50853"/>
    </source>
</evidence>
<dbReference type="PANTHER" id="PTHR13817">
    <property type="entry name" value="TITIN"/>
    <property type="match status" value="1"/>
</dbReference>
<dbReference type="SUPFAM" id="SSF49265">
    <property type="entry name" value="Fibronectin type III"/>
    <property type="match status" value="3"/>
</dbReference>
<reference evidence="4 5" key="1">
    <citation type="submission" date="2021-01" db="EMBL/GenBank/DDBJ databases">
        <title>Chryseolinea sp. Jin1 Genome sequencing and assembly.</title>
        <authorList>
            <person name="Kim I."/>
        </authorList>
    </citation>
    <scope>NUCLEOTIDE SEQUENCE [LARGE SCALE GENOMIC DNA]</scope>
    <source>
        <strain evidence="4 5">Jin1</strain>
    </source>
</reference>
<dbReference type="PROSITE" id="PS50853">
    <property type="entry name" value="FN3"/>
    <property type="match status" value="4"/>
</dbReference>
<feature type="domain" description="Fibronectin type-III" evidence="3">
    <location>
        <begin position="262"/>
        <end position="347"/>
    </location>
</feature>
<evidence type="ECO:0000313" key="4">
    <source>
        <dbReference type="EMBL" id="MBL0740468.1"/>
    </source>
</evidence>
<dbReference type="CDD" id="cd00063">
    <property type="entry name" value="FN3"/>
    <property type="match status" value="3"/>
</dbReference>
<evidence type="ECO:0000256" key="1">
    <source>
        <dbReference type="ARBA" id="ARBA00022737"/>
    </source>
</evidence>
<comment type="caution">
    <text evidence="4">The sequence shown here is derived from an EMBL/GenBank/DDBJ whole genome shotgun (WGS) entry which is preliminary data.</text>
</comment>
<dbReference type="SMART" id="SM00060">
    <property type="entry name" value="FN3"/>
    <property type="match status" value="4"/>
</dbReference>
<dbReference type="Gene3D" id="3.20.20.80">
    <property type="entry name" value="Glycosidases"/>
    <property type="match status" value="1"/>
</dbReference>
<keyword evidence="5" id="KW-1185">Reference proteome</keyword>
<dbReference type="InterPro" id="IPR013783">
    <property type="entry name" value="Ig-like_fold"/>
</dbReference>
<feature type="signal peptide" evidence="2">
    <location>
        <begin position="1"/>
        <end position="20"/>
    </location>
</feature>
<dbReference type="InterPro" id="IPR050964">
    <property type="entry name" value="Striated_Muscle_Regulatory"/>
</dbReference>
<feature type="chain" id="PRO_5047131911" evidence="2">
    <location>
        <begin position="21"/>
        <end position="1190"/>
    </location>
</feature>
<dbReference type="InterPro" id="IPR036116">
    <property type="entry name" value="FN3_sf"/>
</dbReference>
<sequence length="1190" mass="125886">MRLYLSLLGLCLLLCTNVFAQKINLTSAMLSYYNGQGNSAIGFTELVDEQSLITGTLTDNSYTPHPSTLWIPSWGATPSVQVNLGSTYAVSHIALYDSWNAANLTVKYDNAGSWVTLFTWDMSYSEKWKAVNVNASTSKLLFEFAGLNAQIGEIAIFGSAASDTQAPTVPGSLSAPSKTAASVNLSWTASTDNIGVAGYEVYRNGTLYSTVTTTTASVTGLTASTAYTFKVRAKDAANNFSAFTSDLSVTTNAATDTQAPTVPSGLASSGVTAGAVTLSWGASTDNVGVAGYEVYRNGTLLTTVTTLTTTVTGLTASTAYVFKVRAKDAANNYSAFTSDLNVTTTAATDTQAPTVPGSLASSNLSATAVTLSWTASIDNVGVTGYEVHKDGTLNTTVTTTTATITGLSPSTTYVFRVRAKDAASNFSGYSTQISVTTLSGGPCTPGKLTLTASMISGDGNPTALLDEQTLAGDPAGGTGGATSTAWFNGWNSASYPARATLNFGTTATLSAIYLRDVNDQGTFTVEVGSPGNWSTVATDNLTGYMSWNQHSVNASSQYLRFTMGSYSSNVSEVVIYGCLGPVVPDTTPPGAITTLSTGTASSTSVQLAWTATGDDGNTGSASSYDVRYSTSAITAGNFASATQATGEPAPLFAGNAQSFFVSGLSPSTTYYFALKAIDEANNTSAISNVVSKATSAAGTTGTITIDQFIGTNAFVDDPLDKMQVAGFVREYHNWNWDEGDIWSGGGNWAYPGYPNNQIKWAPSEAGGGGWNFDTFYTNVLAGGITISPCIQGSVAWLQGGTNFPGDDKPVDEAGASTTNPNSYEKKAHHMFQFAARYGSTHVADNKLTLAAGQPRNTGMGLVKYVEDWNEQDKNWMGANAQFSAQEYAAMASANYDGHANTMHQGSGTFGVKNADPNMKLVMGGIFQLNLPYIQDMKAWFQANRADGKFAADVINVHDYAWLNPCGPCGGPAKSPEEHDYKNLLLPFTQYRDANLPGLEVWISEFGWDTNQSSSLRVPLIGPFDAQEVQGQWMVRAYLAFAAARVDRAMQYMLRDVNPNDATHFSTSGLVAQKNDWTPKKSWYYVYTLKNTLTGMVFLGEQATSDPNVLIYKFKSATGNNGAYVVWAKTRQNYTATGFSVSLSGSPTSATKVEMVPGDTDGVSSSLTITGGQVSINVSERPVFIKVNSIQ</sequence>
<dbReference type="Gene3D" id="2.60.40.10">
    <property type="entry name" value="Immunoglobulins"/>
    <property type="match status" value="4"/>
</dbReference>
<accession>A0ABS1KMC2</accession>
<feature type="domain" description="Fibronectin type-III" evidence="3">
    <location>
        <begin position="588"/>
        <end position="697"/>
    </location>
</feature>
<organism evidence="4 5">
    <name type="scientific">Chryseolinea lacunae</name>
    <dbReference type="NCBI Taxonomy" id="2801331"/>
    <lineage>
        <taxon>Bacteria</taxon>
        <taxon>Pseudomonadati</taxon>
        <taxon>Bacteroidota</taxon>
        <taxon>Cytophagia</taxon>
        <taxon>Cytophagales</taxon>
        <taxon>Fulvivirgaceae</taxon>
        <taxon>Chryseolinea</taxon>
    </lineage>
</organism>
<evidence type="ECO:0000313" key="5">
    <source>
        <dbReference type="Proteomes" id="UP000613030"/>
    </source>
</evidence>
<feature type="domain" description="Fibronectin type-III" evidence="3">
    <location>
        <begin position="355"/>
        <end position="440"/>
    </location>
</feature>
<dbReference type="PANTHER" id="PTHR13817:SF73">
    <property type="entry name" value="FIBRONECTIN TYPE-III DOMAIN-CONTAINING PROTEIN"/>
    <property type="match status" value="1"/>
</dbReference>
<name>A0ABS1KMC2_9BACT</name>
<dbReference type="Proteomes" id="UP000613030">
    <property type="component" value="Unassembled WGS sequence"/>
</dbReference>
<keyword evidence="2" id="KW-0732">Signal</keyword>
<dbReference type="InterPro" id="IPR003961">
    <property type="entry name" value="FN3_dom"/>
</dbReference>
<proteinExistence type="predicted"/>
<gene>
    <name evidence="4" type="ORF">JI741_04525</name>
</gene>
<feature type="domain" description="Fibronectin type-III" evidence="3">
    <location>
        <begin position="169"/>
        <end position="254"/>
    </location>
</feature>
<dbReference type="Pfam" id="PF00041">
    <property type="entry name" value="fn3"/>
    <property type="match status" value="3"/>
</dbReference>
<evidence type="ECO:0000256" key="2">
    <source>
        <dbReference type="SAM" id="SignalP"/>
    </source>
</evidence>
<dbReference type="SUPFAM" id="SSF51445">
    <property type="entry name" value="(Trans)glycosidases"/>
    <property type="match status" value="1"/>
</dbReference>
<dbReference type="EMBL" id="JAERRB010000001">
    <property type="protein sequence ID" value="MBL0740468.1"/>
    <property type="molecule type" value="Genomic_DNA"/>
</dbReference>